<reference evidence="1" key="1">
    <citation type="submission" date="2020-11" db="EMBL/GenBank/DDBJ databases">
        <authorList>
            <consortium name="DOE Joint Genome Institute"/>
            <person name="Ahrendt S."/>
            <person name="Riley R."/>
            <person name="Andreopoulos W."/>
            <person name="Labutti K."/>
            <person name="Pangilinan J."/>
            <person name="Ruiz-Duenas F.J."/>
            <person name="Barrasa J.M."/>
            <person name="Sanchez-Garcia M."/>
            <person name="Camarero S."/>
            <person name="Miyauchi S."/>
            <person name="Serrano A."/>
            <person name="Linde D."/>
            <person name="Babiker R."/>
            <person name="Drula E."/>
            <person name="Ayuso-Fernandez I."/>
            <person name="Pacheco R."/>
            <person name="Padilla G."/>
            <person name="Ferreira P."/>
            <person name="Barriuso J."/>
            <person name="Kellner H."/>
            <person name="Castanera R."/>
            <person name="Alfaro M."/>
            <person name="Ramirez L."/>
            <person name="Pisabarro A.G."/>
            <person name="Kuo A."/>
            <person name="Tritt A."/>
            <person name="Lipzen A."/>
            <person name="He G."/>
            <person name="Yan M."/>
            <person name="Ng V."/>
            <person name="Cullen D."/>
            <person name="Martin F."/>
            <person name="Rosso M.-N."/>
            <person name="Henrissat B."/>
            <person name="Hibbett D."/>
            <person name="Martinez A.T."/>
            <person name="Grigoriev I.V."/>
        </authorList>
    </citation>
    <scope>NUCLEOTIDE SEQUENCE</scope>
    <source>
        <strain evidence="1">CIRM-BRFM 674</strain>
    </source>
</reference>
<comment type="caution">
    <text evidence="1">The sequence shown here is derived from an EMBL/GenBank/DDBJ whole genome shotgun (WGS) entry which is preliminary data.</text>
</comment>
<proteinExistence type="predicted"/>
<evidence type="ECO:0000313" key="2">
    <source>
        <dbReference type="Proteomes" id="UP000807469"/>
    </source>
</evidence>
<keyword evidence="2" id="KW-1185">Reference proteome</keyword>
<protein>
    <submittedName>
        <fullName evidence="1">Uncharacterized protein</fullName>
    </submittedName>
</protein>
<dbReference type="AlphaFoldDB" id="A0A9P6CKU3"/>
<organism evidence="1 2">
    <name type="scientific">Pholiota conissans</name>
    <dbReference type="NCBI Taxonomy" id="109636"/>
    <lineage>
        <taxon>Eukaryota</taxon>
        <taxon>Fungi</taxon>
        <taxon>Dikarya</taxon>
        <taxon>Basidiomycota</taxon>
        <taxon>Agaricomycotina</taxon>
        <taxon>Agaricomycetes</taxon>
        <taxon>Agaricomycetidae</taxon>
        <taxon>Agaricales</taxon>
        <taxon>Agaricineae</taxon>
        <taxon>Strophariaceae</taxon>
        <taxon>Pholiota</taxon>
    </lineage>
</organism>
<accession>A0A9P6CKU3</accession>
<sequence length="93" mass="10465">MSTDECSIAIKRSLASFIARANSSSGSRSPTASYASLKRLRSAYDTHRRYISHFASVRRLASSFNMYRWLGHAHLFHSVSLLRSLYSVVVIVP</sequence>
<name>A0A9P6CKU3_9AGAR</name>
<dbReference type="EMBL" id="MU156038">
    <property type="protein sequence ID" value="KAF9470376.1"/>
    <property type="molecule type" value="Genomic_DNA"/>
</dbReference>
<gene>
    <name evidence="1" type="ORF">BDN70DRAFT_710603</name>
</gene>
<evidence type="ECO:0000313" key="1">
    <source>
        <dbReference type="EMBL" id="KAF9470376.1"/>
    </source>
</evidence>
<dbReference type="Proteomes" id="UP000807469">
    <property type="component" value="Unassembled WGS sequence"/>
</dbReference>